<protein>
    <submittedName>
        <fullName evidence="2">Uncharacterized protein</fullName>
    </submittedName>
</protein>
<reference evidence="2" key="1">
    <citation type="submission" date="2020-02" db="EMBL/GenBank/DDBJ databases">
        <authorList>
            <person name="Meier V. D."/>
        </authorList>
    </citation>
    <scope>NUCLEOTIDE SEQUENCE</scope>
    <source>
        <strain evidence="2">AVDCRST_MAG64</strain>
    </source>
</reference>
<feature type="region of interest" description="Disordered" evidence="1">
    <location>
        <begin position="1"/>
        <end position="117"/>
    </location>
</feature>
<dbReference type="AlphaFoldDB" id="A0A6J4N538"/>
<sequence length="143" mass="15722">DDGVVAGGRAPRIGGRLPAPPRHDSAVSAAHLGGFPRPRDAPRRAASTVDDRPATRLAGPDVRRVPVESARARRAARVAPPLHRRDVAHQHRRSRGWPPGASRIRRPGLRRVGRDRTPVVRTPDALLDVDRAARPIPRPRRRL</sequence>
<organism evidence="2">
    <name type="scientific">uncultured Phycisphaerae bacterium</name>
    <dbReference type="NCBI Taxonomy" id="904963"/>
    <lineage>
        <taxon>Bacteria</taxon>
        <taxon>Pseudomonadati</taxon>
        <taxon>Planctomycetota</taxon>
        <taxon>Phycisphaerae</taxon>
        <taxon>environmental samples</taxon>
    </lineage>
</organism>
<name>A0A6J4N538_9BACT</name>
<gene>
    <name evidence="2" type="ORF">AVDCRST_MAG64-406</name>
</gene>
<proteinExistence type="predicted"/>
<feature type="non-terminal residue" evidence="2">
    <location>
        <position position="1"/>
    </location>
</feature>
<dbReference type="EMBL" id="CADCUQ010000110">
    <property type="protein sequence ID" value="CAA9377770.1"/>
    <property type="molecule type" value="Genomic_DNA"/>
</dbReference>
<accession>A0A6J4N538</accession>
<evidence type="ECO:0000256" key="1">
    <source>
        <dbReference type="SAM" id="MobiDB-lite"/>
    </source>
</evidence>
<feature type="compositionally biased region" description="Basic and acidic residues" evidence="1">
    <location>
        <begin position="37"/>
        <end position="54"/>
    </location>
</feature>
<evidence type="ECO:0000313" key="2">
    <source>
        <dbReference type="EMBL" id="CAA9377770.1"/>
    </source>
</evidence>
<feature type="non-terminal residue" evidence="2">
    <location>
        <position position="143"/>
    </location>
</feature>